<sequence length="300" mass="32261">MVAGVEPDADIAIVHSVPSKWLMQKYPPLSTPDGGPDSGAYQRIFDSFYRGAFEAGRQVRMIHARQLHDLEEAARRHPVLIAPALYLADDATVDWLAEYAHSGGHLVIGPRTAYADHEGRTRHEPAPGRLTEAAGVHYDEFSNLSGDLGVHAAAESPLHLPADAVATRWVEGYVVAGADVLVEYDHRHFGRWPAVTTRRHGAGRVTCVGTVPGRVLAAALARWLTPAPVSGWADLPATVTATTGTSLDGRRLHVVHNWSGDRAEVTAPVGLTDLLGGDGVPVGARVLLDERDVRVFASDR</sequence>
<dbReference type="InterPro" id="IPR029062">
    <property type="entry name" value="Class_I_gatase-like"/>
</dbReference>
<dbReference type="Gene3D" id="3.40.50.880">
    <property type="match status" value="1"/>
</dbReference>
<comment type="caution">
    <text evidence="2">The sequence shown here is derived from an EMBL/GenBank/DDBJ whole genome shotgun (WGS) entry which is preliminary data.</text>
</comment>
<dbReference type="RefSeq" id="WP_319985750.1">
    <property type="nucleotide sequence ID" value="NZ_JAXAVV010000009.1"/>
</dbReference>
<dbReference type="PANTHER" id="PTHR36447">
    <property type="entry name" value="BETA-GALACTOSIDASE GANA"/>
    <property type="match status" value="1"/>
</dbReference>
<feature type="domain" description="Beta-galactosidase trimerisation" evidence="1">
    <location>
        <begin position="9"/>
        <end position="222"/>
    </location>
</feature>
<dbReference type="CDD" id="cd03143">
    <property type="entry name" value="A4_beta-galactosidase_middle_domain"/>
    <property type="match status" value="1"/>
</dbReference>
<dbReference type="EMBL" id="JAXAVV010000009">
    <property type="protein sequence ID" value="MDX8051827.1"/>
    <property type="molecule type" value="Genomic_DNA"/>
</dbReference>
<dbReference type="SUPFAM" id="SSF52317">
    <property type="entry name" value="Class I glutamine amidotransferase-like"/>
    <property type="match status" value="1"/>
</dbReference>
<gene>
    <name evidence="2" type="ORF">SK571_20750</name>
</gene>
<reference evidence="2 3" key="1">
    <citation type="submission" date="2023-11" db="EMBL/GenBank/DDBJ databases">
        <title>Lentzea sokolovensis, sp. nov., Lentzea kristufkii, sp. nov., and Lentzea miocenensis, sp. nov., rare actinobacteria from Sokolov Coal Basin, Miocene lacustrine sediment, Czech Republic.</title>
        <authorList>
            <person name="Lara A."/>
            <person name="Kotroba L."/>
            <person name="Nouioui I."/>
            <person name="Neumann-Schaal M."/>
            <person name="Mast Y."/>
            <person name="Chronakova A."/>
        </authorList>
    </citation>
    <scope>NUCLEOTIDE SEQUENCE [LARGE SCALE GENOMIC DNA]</scope>
    <source>
        <strain evidence="2 3">BCCO 10_0798</strain>
    </source>
</reference>
<dbReference type="Pfam" id="PF08532">
    <property type="entry name" value="Glyco_hydro_42M"/>
    <property type="match status" value="1"/>
</dbReference>
<dbReference type="InterPro" id="IPR013738">
    <property type="entry name" value="Beta_galactosidase_Trimer"/>
</dbReference>
<evidence type="ECO:0000313" key="2">
    <source>
        <dbReference type="EMBL" id="MDX8051827.1"/>
    </source>
</evidence>
<name>A0ABU4TUC6_9PSEU</name>
<dbReference type="PANTHER" id="PTHR36447:SF1">
    <property type="entry name" value="BETA-GALACTOSIDASE GANA"/>
    <property type="match status" value="1"/>
</dbReference>
<evidence type="ECO:0000259" key="1">
    <source>
        <dbReference type="Pfam" id="PF08532"/>
    </source>
</evidence>
<protein>
    <submittedName>
        <fullName evidence="2">Beta-galactosidase trimerization domain-containing protein</fullName>
    </submittedName>
</protein>
<dbReference type="Proteomes" id="UP001271792">
    <property type="component" value="Unassembled WGS sequence"/>
</dbReference>
<proteinExistence type="predicted"/>
<evidence type="ECO:0000313" key="3">
    <source>
        <dbReference type="Proteomes" id="UP001271792"/>
    </source>
</evidence>
<accession>A0ABU4TUC6</accession>
<keyword evidence="3" id="KW-1185">Reference proteome</keyword>
<organism evidence="2 3">
    <name type="scientific">Lentzea kristufekii</name>
    <dbReference type="NCBI Taxonomy" id="3095430"/>
    <lineage>
        <taxon>Bacteria</taxon>
        <taxon>Bacillati</taxon>
        <taxon>Actinomycetota</taxon>
        <taxon>Actinomycetes</taxon>
        <taxon>Pseudonocardiales</taxon>
        <taxon>Pseudonocardiaceae</taxon>
        <taxon>Lentzea</taxon>
    </lineage>
</organism>
<reference evidence="2 3" key="2">
    <citation type="submission" date="2023-11" db="EMBL/GenBank/DDBJ databases">
        <authorList>
            <person name="Lara A.C."/>
            <person name="Chronakova A."/>
        </authorList>
    </citation>
    <scope>NUCLEOTIDE SEQUENCE [LARGE SCALE GENOMIC DNA]</scope>
    <source>
        <strain evidence="2 3">BCCO 10_0798</strain>
    </source>
</reference>
<dbReference type="InterPro" id="IPR003476">
    <property type="entry name" value="Glyco_hydro_42"/>
</dbReference>